<dbReference type="InterPro" id="IPR036388">
    <property type="entry name" value="WH-like_DNA-bd_sf"/>
</dbReference>
<dbReference type="GO" id="GO:0045892">
    <property type="term" value="P:negative regulation of DNA-templated transcription"/>
    <property type="evidence" value="ECO:0007669"/>
    <property type="project" value="TreeGrafter"/>
</dbReference>
<name>A0A2N3LU41_9HYPH</name>
<dbReference type="CDD" id="cd07153">
    <property type="entry name" value="Fur_like"/>
    <property type="match status" value="1"/>
</dbReference>
<evidence type="ECO:0000256" key="6">
    <source>
        <dbReference type="ARBA" id="ARBA00023163"/>
    </source>
</evidence>
<comment type="cofactor">
    <cofactor evidence="7">
        <name>Zn(2+)</name>
        <dbReference type="ChEBI" id="CHEBI:29105"/>
    </cofactor>
    <text evidence="7">Binds 1 zinc ion per subunit.</text>
</comment>
<dbReference type="Gene3D" id="3.30.1490.190">
    <property type="match status" value="1"/>
</dbReference>
<dbReference type="Proteomes" id="UP000233491">
    <property type="component" value="Unassembled WGS sequence"/>
</dbReference>
<comment type="similarity">
    <text evidence="1">Belongs to the Fur family.</text>
</comment>
<evidence type="ECO:0000256" key="3">
    <source>
        <dbReference type="ARBA" id="ARBA00022833"/>
    </source>
</evidence>
<dbReference type="GO" id="GO:1900376">
    <property type="term" value="P:regulation of secondary metabolite biosynthetic process"/>
    <property type="evidence" value="ECO:0007669"/>
    <property type="project" value="TreeGrafter"/>
</dbReference>
<feature type="binding site" evidence="7">
    <location>
        <position position="159"/>
    </location>
    <ligand>
        <name>Zn(2+)</name>
        <dbReference type="ChEBI" id="CHEBI:29105"/>
    </ligand>
</feature>
<feature type="binding site" evidence="7">
    <location>
        <position position="162"/>
    </location>
    <ligand>
        <name>Zn(2+)</name>
        <dbReference type="ChEBI" id="CHEBI:29105"/>
    </ligand>
</feature>
<evidence type="ECO:0000256" key="2">
    <source>
        <dbReference type="ARBA" id="ARBA00022491"/>
    </source>
</evidence>
<keyword evidence="9" id="KW-1185">Reference proteome</keyword>
<dbReference type="PANTHER" id="PTHR33202:SF6">
    <property type="entry name" value="ZINC UPTAKE REGULATION PROTEIN"/>
    <property type="match status" value="1"/>
</dbReference>
<reference evidence="8 9" key="1">
    <citation type="submission" date="2017-12" db="EMBL/GenBank/DDBJ databases">
        <title>Anaerobic carbon monoxide metabolism by Pleomorphomonas carboxyditropha sp. nov., a new mesophilic hydrogenogenic carboxidotroph.</title>
        <authorList>
            <person name="Esquivel-Elizondo S."/>
            <person name="Krajmalnik-Brown R."/>
        </authorList>
    </citation>
    <scope>NUCLEOTIDE SEQUENCE [LARGE SCALE GENOMIC DNA]</scope>
    <source>
        <strain evidence="8 9">R5-392</strain>
    </source>
</reference>
<dbReference type="GO" id="GO:0003700">
    <property type="term" value="F:DNA-binding transcription factor activity"/>
    <property type="evidence" value="ECO:0007669"/>
    <property type="project" value="InterPro"/>
</dbReference>
<dbReference type="Pfam" id="PF01475">
    <property type="entry name" value="FUR"/>
    <property type="match status" value="1"/>
</dbReference>
<dbReference type="InterPro" id="IPR036390">
    <property type="entry name" value="WH_DNA-bd_sf"/>
</dbReference>
<evidence type="ECO:0000256" key="5">
    <source>
        <dbReference type="ARBA" id="ARBA00023125"/>
    </source>
</evidence>
<dbReference type="PANTHER" id="PTHR33202">
    <property type="entry name" value="ZINC UPTAKE REGULATION PROTEIN"/>
    <property type="match status" value="1"/>
</dbReference>
<evidence type="ECO:0000256" key="1">
    <source>
        <dbReference type="ARBA" id="ARBA00007957"/>
    </source>
</evidence>
<keyword evidence="2" id="KW-0678">Repressor</keyword>
<keyword evidence="5" id="KW-0238">DNA-binding</keyword>
<dbReference type="InterPro" id="IPR043135">
    <property type="entry name" value="Fur_C"/>
</dbReference>
<keyword evidence="7" id="KW-0479">Metal-binding</keyword>
<dbReference type="Gene3D" id="1.10.10.10">
    <property type="entry name" value="Winged helix-like DNA-binding domain superfamily/Winged helix DNA-binding domain"/>
    <property type="match status" value="1"/>
</dbReference>
<dbReference type="AlphaFoldDB" id="A0A2N3LU41"/>
<comment type="caution">
    <text evidence="8">The sequence shown here is derived from an EMBL/GenBank/DDBJ whole genome shotgun (WGS) entry which is preliminary data.</text>
</comment>
<gene>
    <name evidence="8" type="ORF">CXZ10_16655</name>
</gene>
<dbReference type="OrthoDB" id="9801127at2"/>
<protein>
    <submittedName>
        <fullName evidence="8">Transcriptional repressor</fullName>
    </submittedName>
</protein>
<evidence type="ECO:0000256" key="4">
    <source>
        <dbReference type="ARBA" id="ARBA00023015"/>
    </source>
</evidence>
<evidence type="ECO:0000256" key="7">
    <source>
        <dbReference type="PIRSR" id="PIRSR602481-1"/>
    </source>
</evidence>
<sequence length="177" mass="19291">MERTLLDDSDHDHQVCRSRAVARAEERCRDEGLRLTEQRRQVLEAMLESHAPVSAYEIMDRIAEKARRPSPISVYRALDFLVAHRFAHRIESRNAFLACIDEHGHAASGPEAPLVFLLCEGCGSATEAEPAELGGLLAGIAAAEGFAPSASVLEVRGLCAACRSAGQHHHVHSHSHS</sequence>
<keyword evidence="4" id="KW-0805">Transcription regulation</keyword>
<dbReference type="InterPro" id="IPR002481">
    <property type="entry name" value="FUR"/>
</dbReference>
<keyword evidence="6" id="KW-0804">Transcription</keyword>
<keyword evidence="3 7" id="KW-0862">Zinc</keyword>
<feature type="binding site" evidence="7">
    <location>
        <position position="122"/>
    </location>
    <ligand>
        <name>Zn(2+)</name>
        <dbReference type="ChEBI" id="CHEBI:29105"/>
    </ligand>
</feature>
<dbReference type="SUPFAM" id="SSF46785">
    <property type="entry name" value="Winged helix' DNA-binding domain"/>
    <property type="match status" value="1"/>
</dbReference>
<dbReference type="GO" id="GO:0008270">
    <property type="term" value="F:zinc ion binding"/>
    <property type="evidence" value="ECO:0007669"/>
    <property type="project" value="TreeGrafter"/>
</dbReference>
<dbReference type="EMBL" id="PJNW01000014">
    <property type="protein sequence ID" value="PKR88085.1"/>
    <property type="molecule type" value="Genomic_DNA"/>
</dbReference>
<dbReference type="GO" id="GO:0005829">
    <property type="term" value="C:cytosol"/>
    <property type="evidence" value="ECO:0007669"/>
    <property type="project" value="TreeGrafter"/>
</dbReference>
<feature type="binding site" evidence="7">
    <location>
        <position position="119"/>
    </location>
    <ligand>
        <name>Zn(2+)</name>
        <dbReference type="ChEBI" id="CHEBI:29105"/>
    </ligand>
</feature>
<accession>A0A2N3LU41</accession>
<proteinExistence type="inferred from homology"/>
<evidence type="ECO:0000313" key="9">
    <source>
        <dbReference type="Proteomes" id="UP000233491"/>
    </source>
</evidence>
<evidence type="ECO:0000313" key="8">
    <source>
        <dbReference type="EMBL" id="PKR88085.1"/>
    </source>
</evidence>
<dbReference type="GO" id="GO:0000976">
    <property type="term" value="F:transcription cis-regulatory region binding"/>
    <property type="evidence" value="ECO:0007669"/>
    <property type="project" value="TreeGrafter"/>
</dbReference>
<organism evidence="8 9">
    <name type="scientific">Pleomorphomonas diazotrophica</name>
    <dbReference type="NCBI Taxonomy" id="1166257"/>
    <lineage>
        <taxon>Bacteria</taxon>
        <taxon>Pseudomonadati</taxon>
        <taxon>Pseudomonadota</taxon>
        <taxon>Alphaproteobacteria</taxon>
        <taxon>Hyphomicrobiales</taxon>
        <taxon>Pleomorphomonadaceae</taxon>
        <taxon>Pleomorphomonas</taxon>
    </lineage>
</organism>